<feature type="region of interest" description="Disordered" evidence="1">
    <location>
        <begin position="610"/>
        <end position="642"/>
    </location>
</feature>
<dbReference type="AlphaFoldDB" id="A0A5C4X203"/>
<evidence type="ECO:0000313" key="4">
    <source>
        <dbReference type="EMBL" id="TNM55252.1"/>
    </source>
</evidence>
<dbReference type="Gene3D" id="3.30.1490.20">
    <property type="entry name" value="ATP-grasp fold, A domain"/>
    <property type="match status" value="1"/>
</dbReference>
<dbReference type="GO" id="GO:0016301">
    <property type="term" value="F:kinase activity"/>
    <property type="evidence" value="ECO:0007669"/>
    <property type="project" value="InterPro"/>
</dbReference>
<keyword evidence="4" id="KW-0670">Pyruvate</keyword>
<dbReference type="Gene3D" id="3.50.30.10">
    <property type="entry name" value="Phosphohistidine domain"/>
    <property type="match status" value="1"/>
</dbReference>
<dbReference type="Proteomes" id="UP000314223">
    <property type="component" value="Unassembled WGS sequence"/>
</dbReference>
<dbReference type="PANTHER" id="PTHR43615:SF1">
    <property type="entry name" value="PPDK_N DOMAIN-CONTAINING PROTEIN"/>
    <property type="match status" value="1"/>
</dbReference>
<dbReference type="SUPFAM" id="SSF52009">
    <property type="entry name" value="Phosphohistidine domain"/>
    <property type="match status" value="1"/>
</dbReference>
<dbReference type="Gene3D" id="3.30.470.20">
    <property type="entry name" value="ATP-grasp fold, B domain"/>
    <property type="match status" value="1"/>
</dbReference>
<organism evidence="4 5">
    <name type="scientific">Brevibacterium sediminis</name>
    <dbReference type="NCBI Taxonomy" id="1857024"/>
    <lineage>
        <taxon>Bacteria</taxon>
        <taxon>Bacillati</taxon>
        <taxon>Actinomycetota</taxon>
        <taxon>Actinomycetes</taxon>
        <taxon>Micrococcales</taxon>
        <taxon>Brevibacteriaceae</taxon>
        <taxon>Brevibacterium</taxon>
    </lineage>
</organism>
<feature type="region of interest" description="Disordered" evidence="1">
    <location>
        <begin position="748"/>
        <end position="777"/>
    </location>
</feature>
<accession>A0A5C4X203</accession>
<evidence type="ECO:0000259" key="2">
    <source>
        <dbReference type="Pfam" id="PF00391"/>
    </source>
</evidence>
<dbReference type="Pfam" id="PF00391">
    <property type="entry name" value="PEP-utilizers"/>
    <property type="match status" value="1"/>
</dbReference>
<dbReference type="InterPro" id="IPR002192">
    <property type="entry name" value="PPDK_AMP/ATP-bd"/>
</dbReference>
<feature type="compositionally biased region" description="Low complexity" evidence="1">
    <location>
        <begin position="758"/>
        <end position="777"/>
    </location>
</feature>
<dbReference type="GO" id="GO:0005524">
    <property type="term" value="F:ATP binding"/>
    <property type="evidence" value="ECO:0007669"/>
    <property type="project" value="InterPro"/>
</dbReference>
<dbReference type="PANTHER" id="PTHR43615">
    <property type="entry name" value="PHOSPHOENOLPYRUVATE SYNTHASE-RELATED"/>
    <property type="match status" value="1"/>
</dbReference>
<dbReference type="InterPro" id="IPR051549">
    <property type="entry name" value="PEP_Utilizing_Enz"/>
</dbReference>
<dbReference type="InterPro" id="IPR036637">
    <property type="entry name" value="Phosphohistidine_dom_sf"/>
</dbReference>
<evidence type="ECO:0000256" key="1">
    <source>
        <dbReference type="SAM" id="MobiDB-lite"/>
    </source>
</evidence>
<evidence type="ECO:0000259" key="3">
    <source>
        <dbReference type="Pfam" id="PF01326"/>
    </source>
</evidence>
<dbReference type="EMBL" id="VDMQ01000004">
    <property type="protein sequence ID" value="TNM55252.1"/>
    <property type="molecule type" value="Genomic_DNA"/>
</dbReference>
<sequence>MSLTLRFTDPLATELARSGGKGASLAKSAQNLPVPGGFIVTADAYSQFIAPLKSRISELIGTDSPAEAIADLIRATPFPDAWLSEFDGAVAEAGLTGQAVAVRSSGTMEDLPGAAFAGQHDTYLGVRGTAAIAEAVRDCYASLWNEHAFRYRRQLGVDQLEAKMAVVVQLMVSVSADEAAGVAFSVDPVRGNTDEVLINAAFGLGETVVGGEEPVDEFRVRRETGEQVAAEIAEKPTALIMSGGGNGAGDGAGHDVGGDRLCEGGGARTRVVDLGADQRTRPALTTAQAKQVAELAVAAENHFGFAQDIEWALHDGDLYLLQSRPITRVAPRWTRDESAERFPTPVTPLTWDLVEAGFHHSLNHSFDLMGLPPFDDKWFVMRDFYIYGNQTAVDLYAGRLPTNMLASIETITESLPQIARQFGWVQELPVQWMRDLDTYLIGIGRLSNEPLEEKSLAQVWDHVIAISDLGTEYFRPNIAISLTQGTLYAALQHMLSLALDEDQAQVVFERLMASTETKTSQVNAELRELSQLVAADADLLTALEAHHGEAGVAELERFPQFKASFDRFLEQHGHRELDFDAYHPTWVEAPHIVLDQIRLLAARTVAEAEASDVGASPAGGGDGSAAAGTGSPEPGAGSATAPMTDMERKIVQAETELAVVNAAPEKLRYLVQEVIRLARTYTALDDLEHYQTTRLTLPMRRALKELGGRLVDAGVLVEASDVYFIDFEHLETAIRADAADRDLDATDAADADREVDTADAAATRASTSPVTGTTGTGSALTSLTEIAAQNKAAYQAAVDRTPEWEYGKETAAVDADTDHITGTAGSPGTVEGEVFVVHSPADFSSFPDGAILVARTTNPAWTALFYQAGGVITESGGALSHGAVTARELGLPAVMAVRDATSRFTSGQRVRVDGSNGNVIELD</sequence>
<comment type="caution">
    <text evidence="4">The sequence shown here is derived from an EMBL/GenBank/DDBJ whole genome shotgun (WGS) entry which is preliminary data.</text>
</comment>
<dbReference type="InterPro" id="IPR013815">
    <property type="entry name" value="ATP_grasp_subdomain_1"/>
</dbReference>
<reference evidence="4 5" key="1">
    <citation type="submission" date="2019-06" db="EMBL/GenBank/DDBJ databases">
        <authorList>
            <person name="Mardanova A.M."/>
            <person name="Pudova D.S."/>
            <person name="Shagimardanova E.I."/>
            <person name="Gogoleva N.E."/>
            <person name="Lutfullin M.T."/>
            <person name="Hadieva G.F."/>
            <person name="Sharipova M.R."/>
        </authorList>
    </citation>
    <scope>NUCLEOTIDE SEQUENCE [LARGE SCALE GENOMIC DNA]</scope>
    <source>
        <strain evidence="4 5">MG-1</strain>
    </source>
</reference>
<dbReference type="InterPro" id="IPR008279">
    <property type="entry name" value="PEP-util_enz_mobile_dom"/>
</dbReference>
<dbReference type="Pfam" id="PF01326">
    <property type="entry name" value="PPDK_N"/>
    <property type="match status" value="1"/>
</dbReference>
<evidence type="ECO:0000313" key="5">
    <source>
        <dbReference type="Proteomes" id="UP000314223"/>
    </source>
</evidence>
<gene>
    <name evidence="4" type="ORF">FHQ09_08535</name>
</gene>
<name>A0A5C4X203_9MICO</name>
<proteinExistence type="predicted"/>
<dbReference type="RefSeq" id="WP_139468389.1">
    <property type="nucleotide sequence ID" value="NZ_VDMQ01000004.1"/>
</dbReference>
<feature type="domain" description="Pyruvate phosphate dikinase AMP/ATP-binding" evidence="3">
    <location>
        <begin position="19"/>
        <end position="330"/>
    </location>
</feature>
<feature type="domain" description="PEP-utilising enzyme mobile" evidence="2">
    <location>
        <begin position="846"/>
        <end position="917"/>
    </location>
</feature>
<protein>
    <submittedName>
        <fullName evidence="4">Phosphoenolpyruvate synthase</fullName>
    </submittedName>
</protein>
<dbReference type="SUPFAM" id="SSF56059">
    <property type="entry name" value="Glutathione synthetase ATP-binding domain-like"/>
    <property type="match status" value="1"/>
</dbReference>